<protein>
    <submittedName>
        <fullName evidence="3">Uroporphyrinogen III</fullName>
    </submittedName>
</protein>
<name>A0ABT3T6H2_9GAMM</name>
<evidence type="ECO:0000256" key="2">
    <source>
        <dbReference type="SAM" id="Phobius"/>
    </source>
</evidence>
<keyword evidence="2" id="KW-1133">Transmembrane helix</keyword>
<evidence type="ECO:0000256" key="1">
    <source>
        <dbReference type="SAM" id="MobiDB-lite"/>
    </source>
</evidence>
<dbReference type="Pfam" id="PF04375">
    <property type="entry name" value="HemX"/>
    <property type="match status" value="1"/>
</dbReference>
<feature type="transmembrane region" description="Helical" evidence="2">
    <location>
        <begin position="34"/>
        <end position="53"/>
    </location>
</feature>
<keyword evidence="4" id="KW-1185">Reference proteome</keyword>
<dbReference type="PANTHER" id="PTHR38043:SF1">
    <property type="entry name" value="PROTEIN HEMX"/>
    <property type="match status" value="1"/>
</dbReference>
<keyword evidence="2" id="KW-0472">Membrane</keyword>
<reference evidence="3" key="1">
    <citation type="submission" date="2019-02" db="EMBL/GenBank/DDBJ databases">
        <authorList>
            <person name="Li S.-H."/>
        </authorList>
    </citation>
    <scope>NUCLEOTIDE SEQUENCE</scope>
    <source>
        <strain evidence="3">IMCC11814</strain>
    </source>
</reference>
<dbReference type="PANTHER" id="PTHR38043">
    <property type="entry name" value="PROTEIN HEMX"/>
    <property type="match status" value="1"/>
</dbReference>
<gene>
    <name evidence="3" type="ORF">EYC82_10960</name>
</gene>
<sequence>MTDQDAKEQPPAADTRPGEPNVAERPAKASGRGLAWLALLLVIVLGLSGAWLAREGYDRQQVLTKRLSTLDSTVGREQSDLQQMEARARDEWRSALEKLASTTRAETDALTRRIEAREAAVSQLQDELGRFSASDRNSWLLSETDHLLRLANQRLVMARDPAASLALLQGADHVLQEIDDPTLHAVRAAIAADMAALRAVAKIDVEGLYLRLSALIEQAGQLVIFDMPRQPDRAKPAPAEEWRGRLRQGYEAALARLSEYLVIRRRDVPVQALMDPQWEGLVRQNLRMLLEQAQVALLSGNQALYAASLERAQHWVGQFLQSDEAAATALSAELTRMAGQTVVQTLPEVSRSLRAMEAAMNQRAQSQGGQ</sequence>
<dbReference type="Proteomes" id="UP001143304">
    <property type="component" value="Unassembled WGS sequence"/>
</dbReference>
<comment type="caution">
    <text evidence="3">The sequence shown here is derived from an EMBL/GenBank/DDBJ whole genome shotgun (WGS) entry which is preliminary data.</text>
</comment>
<dbReference type="RefSeq" id="WP_279249580.1">
    <property type="nucleotide sequence ID" value="NZ_SHNO01000001.1"/>
</dbReference>
<accession>A0ABT3T6H2</accession>
<keyword evidence="2" id="KW-0812">Transmembrane</keyword>
<organism evidence="3 4">
    <name type="scientific">Candidatus Marimicrobium litorale</name>
    <dbReference type="NCBI Taxonomy" id="2518991"/>
    <lineage>
        <taxon>Bacteria</taxon>
        <taxon>Pseudomonadati</taxon>
        <taxon>Pseudomonadota</taxon>
        <taxon>Gammaproteobacteria</taxon>
        <taxon>Cellvibrionales</taxon>
        <taxon>Halieaceae</taxon>
        <taxon>Marimicrobium</taxon>
    </lineage>
</organism>
<dbReference type="EMBL" id="SHNO01000001">
    <property type="protein sequence ID" value="MCX2977873.1"/>
    <property type="molecule type" value="Genomic_DNA"/>
</dbReference>
<proteinExistence type="predicted"/>
<feature type="region of interest" description="Disordered" evidence="1">
    <location>
        <begin position="1"/>
        <end position="26"/>
    </location>
</feature>
<evidence type="ECO:0000313" key="3">
    <source>
        <dbReference type="EMBL" id="MCX2977873.1"/>
    </source>
</evidence>
<evidence type="ECO:0000313" key="4">
    <source>
        <dbReference type="Proteomes" id="UP001143304"/>
    </source>
</evidence>
<dbReference type="InterPro" id="IPR007470">
    <property type="entry name" value="HemX"/>
</dbReference>